<evidence type="ECO:0000259" key="1">
    <source>
        <dbReference type="Pfam" id="PF08241"/>
    </source>
</evidence>
<name>Q8PUM5_METMA</name>
<dbReference type="GO" id="GO:0032259">
    <property type="term" value="P:methylation"/>
    <property type="evidence" value="ECO:0007669"/>
    <property type="project" value="UniProtKB-KW"/>
</dbReference>
<dbReference type="EMBL" id="AE008384">
    <property type="protein sequence ID" value="AAM32004.1"/>
    <property type="molecule type" value="Genomic_DNA"/>
</dbReference>
<dbReference type="EC" id="2.1.1.-" evidence="2"/>
<dbReference type="SUPFAM" id="SSF53335">
    <property type="entry name" value="S-adenosyl-L-methionine-dependent methyltransferases"/>
    <property type="match status" value="1"/>
</dbReference>
<protein>
    <submittedName>
        <fullName evidence="2">Methyltransferase</fullName>
        <ecNumber evidence="2">2.1.1.-</ecNumber>
    </submittedName>
</protein>
<gene>
    <name evidence="2" type="ordered locus">MM_2308</name>
</gene>
<feature type="domain" description="Methyltransferase type 11" evidence="1">
    <location>
        <begin position="45"/>
        <end position="137"/>
    </location>
</feature>
<evidence type="ECO:0000313" key="3">
    <source>
        <dbReference type="Proteomes" id="UP000000595"/>
    </source>
</evidence>
<dbReference type="CDD" id="cd02440">
    <property type="entry name" value="AdoMet_MTases"/>
    <property type="match status" value="1"/>
</dbReference>
<dbReference type="InterPro" id="IPR013216">
    <property type="entry name" value="Methyltransf_11"/>
</dbReference>
<dbReference type="Proteomes" id="UP000000595">
    <property type="component" value="Chromosome"/>
</dbReference>
<sequence length="202" mass="22805">MFTMSAASKYNRIAPVYELLDLPLEFFFFRKWRKEALSGLSGKVLEIGVGSGRNLKYYPAGCSVTGIDASEGMLEKARQKTGGVKNVNLLLMDAEHLEFPDKSFDYVIATFVLCTIPDPVIALKEMRRVLKPSGELIALEHMHSSNSIISLFEHMIDPFLFFLLGDHTTRQTVKNIQKAGFTILEAKKLAFKDIFRKIRAKP</sequence>
<keyword evidence="2" id="KW-0489">Methyltransferase</keyword>
<dbReference type="HOGENOM" id="CLU_037990_7_3_2"/>
<dbReference type="PANTHER" id="PTHR45036:SF1">
    <property type="entry name" value="METHYLTRANSFERASE LIKE 7A"/>
    <property type="match status" value="1"/>
</dbReference>
<dbReference type="eggNOG" id="arCOG04347">
    <property type="taxonomic scope" value="Archaea"/>
</dbReference>
<proteinExistence type="predicted"/>
<accession>Q8PUM5</accession>
<dbReference type="Pfam" id="PF08241">
    <property type="entry name" value="Methyltransf_11"/>
    <property type="match status" value="1"/>
</dbReference>
<dbReference type="InterPro" id="IPR052356">
    <property type="entry name" value="Thiol_S-MT"/>
</dbReference>
<evidence type="ECO:0000313" key="2">
    <source>
        <dbReference type="EMBL" id="AAM32004.1"/>
    </source>
</evidence>
<dbReference type="AlphaFoldDB" id="Q8PUM5"/>
<dbReference type="PANTHER" id="PTHR45036">
    <property type="entry name" value="METHYLTRANSFERASE LIKE 7B"/>
    <property type="match status" value="1"/>
</dbReference>
<dbReference type="Gene3D" id="3.40.50.150">
    <property type="entry name" value="Vaccinia Virus protein VP39"/>
    <property type="match status" value="1"/>
</dbReference>
<dbReference type="GO" id="GO:0008757">
    <property type="term" value="F:S-adenosylmethionine-dependent methyltransferase activity"/>
    <property type="evidence" value="ECO:0007669"/>
    <property type="project" value="InterPro"/>
</dbReference>
<dbReference type="InterPro" id="IPR029063">
    <property type="entry name" value="SAM-dependent_MTases_sf"/>
</dbReference>
<reference evidence="2 3" key="1">
    <citation type="journal article" date="2002" name="J. Mol. Microbiol. Biotechnol.">
        <title>The genome of Methanosarcina mazei: evidence for lateral gene transfer between Bacteria and Archaea.</title>
        <authorList>
            <person name="Deppenmeier U."/>
            <person name="Johann A."/>
            <person name="Hartsch T."/>
            <person name="Merkl R."/>
            <person name="Schmitz R.A."/>
            <person name="Martinez-Arias R."/>
            <person name="Henne A."/>
            <person name="Wiezer A."/>
            <person name="Baumer S."/>
            <person name="Jacobi C."/>
            <person name="Bruggemann H."/>
            <person name="Lienard T."/>
            <person name="Christmann A."/>
            <person name="Bomeke M."/>
            <person name="Steckel S."/>
            <person name="Bhattacharyya A."/>
            <person name="Lykidis A."/>
            <person name="Overbeek R."/>
            <person name="Klenk H.P."/>
            <person name="Gunsalus R.P."/>
            <person name="Fritz H.J."/>
            <person name="Gottschalk G."/>
        </authorList>
    </citation>
    <scope>NUCLEOTIDE SEQUENCE [LARGE SCALE GENOMIC DNA]</scope>
    <source>
        <strain evidence="3">ATCC BAA-159 / DSM 3647 / Goe1 / Go1 / JCM 11833 / OCM 88</strain>
    </source>
</reference>
<keyword evidence="2" id="KW-0808">Transferase</keyword>
<dbReference type="PATRIC" id="fig|192952.21.peg.2644"/>
<organism evidence="2 3">
    <name type="scientific">Methanosarcina mazei (strain ATCC BAA-159 / DSM 3647 / Goe1 / Go1 / JCM 11833 / OCM 88)</name>
    <name type="common">Methanosarcina frisia</name>
    <dbReference type="NCBI Taxonomy" id="192952"/>
    <lineage>
        <taxon>Archaea</taxon>
        <taxon>Methanobacteriati</taxon>
        <taxon>Methanobacteriota</taxon>
        <taxon>Stenosarchaea group</taxon>
        <taxon>Methanomicrobia</taxon>
        <taxon>Methanosarcinales</taxon>
        <taxon>Methanosarcinaceae</taxon>
        <taxon>Methanosarcina</taxon>
    </lineage>
</organism>
<dbReference type="KEGG" id="mma:MM_2308"/>